<accession>A0A6G0QJ86</accession>
<organism evidence="1 2">
    <name type="scientific">Phytophthora fragariae</name>
    <dbReference type="NCBI Taxonomy" id="53985"/>
    <lineage>
        <taxon>Eukaryota</taxon>
        <taxon>Sar</taxon>
        <taxon>Stramenopiles</taxon>
        <taxon>Oomycota</taxon>
        <taxon>Peronosporomycetes</taxon>
        <taxon>Peronosporales</taxon>
        <taxon>Peronosporaceae</taxon>
        <taxon>Phytophthora</taxon>
    </lineage>
</organism>
<proteinExistence type="predicted"/>
<evidence type="ECO:0000313" key="1">
    <source>
        <dbReference type="EMBL" id="KAE9288962.1"/>
    </source>
</evidence>
<gene>
    <name evidence="1" type="ORF">PF008_g26004</name>
</gene>
<sequence>MHTGRETYAVGSLECCAAALLLVKTVVVFAGTNAFSSNLDAASSLSTV</sequence>
<dbReference type="Proteomes" id="UP000486351">
    <property type="component" value="Unassembled WGS sequence"/>
</dbReference>
<name>A0A6G0QJ86_9STRA</name>
<reference evidence="1 2" key="1">
    <citation type="submission" date="2018-09" db="EMBL/GenBank/DDBJ databases">
        <title>Genomic investigation of the strawberry pathogen Phytophthora fragariae indicates pathogenicity is determined by transcriptional variation in three key races.</title>
        <authorList>
            <person name="Adams T.M."/>
            <person name="Armitage A.D."/>
            <person name="Sobczyk M.K."/>
            <person name="Bates H.J."/>
            <person name="Dunwell J.M."/>
            <person name="Nellist C.F."/>
            <person name="Harrison R.J."/>
        </authorList>
    </citation>
    <scope>NUCLEOTIDE SEQUENCE [LARGE SCALE GENOMIC DNA]</scope>
    <source>
        <strain evidence="1 2">NOV-77</strain>
    </source>
</reference>
<dbReference type="AlphaFoldDB" id="A0A6G0QJ86"/>
<comment type="caution">
    <text evidence="1">The sequence shown here is derived from an EMBL/GenBank/DDBJ whole genome shotgun (WGS) entry which is preliminary data.</text>
</comment>
<protein>
    <submittedName>
        <fullName evidence="1">Uncharacterized protein</fullName>
    </submittedName>
</protein>
<evidence type="ECO:0000313" key="2">
    <source>
        <dbReference type="Proteomes" id="UP000486351"/>
    </source>
</evidence>
<dbReference type="EMBL" id="QXFY01003073">
    <property type="protein sequence ID" value="KAE9288962.1"/>
    <property type="molecule type" value="Genomic_DNA"/>
</dbReference>